<evidence type="ECO:0000259" key="5">
    <source>
        <dbReference type="PROSITE" id="PS50893"/>
    </source>
</evidence>
<evidence type="ECO:0000313" key="6">
    <source>
        <dbReference type="EMBL" id="SMO68458.1"/>
    </source>
</evidence>
<name>A0A521D9V7_9BACT</name>
<evidence type="ECO:0000313" key="7">
    <source>
        <dbReference type="Proteomes" id="UP000317593"/>
    </source>
</evidence>
<dbReference type="SUPFAM" id="SSF52540">
    <property type="entry name" value="P-loop containing nucleoside triphosphate hydrolases"/>
    <property type="match status" value="1"/>
</dbReference>
<keyword evidence="7" id="KW-1185">Reference proteome</keyword>
<keyword evidence="3" id="KW-0547">Nucleotide-binding</keyword>
<dbReference type="RefSeq" id="WP_142714650.1">
    <property type="nucleotide sequence ID" value="NZ_FXTH01000009.1"/>
</dbReference>
<keyword evidence="4 6" id="KW-0067">ATP-binding</keyword>
<reference evidence="6 7" key="1">
    <citation type="submission" date="2017-05" db="EMBL/GenBank/DDBJ databases">
        <authorList>
            <person name="Varghese N."/>
            <person name="Submissions S."/>
        </authorList>
    </citation>
    <scope>NUCLEOTIDE SEQUENCE [LARGE SCALE GENOMIC DNA]</scope>
    <source>
        <strain evidence="6 7">DSM 21194</strain>
    </source>
</reference>
<evidence type="ECO:0000256" key="3">
    <source>
        <dbReference type="ARBA" id="ARBA00022741"/>
    </source>
</evidence>
<dbReference type="InterPro" id="IPR003593">
    <property type="entry name" value="AAA+_ATPase"/>
</dbReference>
<accession>A0A521D9V7</accession>
<dbReference type="PROSITE" id="PS00211">
    <property type="entry name" value="ABC_TRANSPORTER_1"/>
    <property type="match status" value="1"/>
</dbReference>
<organism evidence="6 7">
    <name type="scientific">Fodinibius sediminis</name>
    <dbReference type="NCBI Taxonomy" id="1214077"/>
    <lineage>
        <taxon>Bacteria</taxon>
        <taxon>Pseudomonadati</taxon>
        <taxon>Balneolota</taxon>
        <taxon>Balneolia</taxon>
        <taxon>Balneolales</taxon>
        <taxon>Balneolaceae</taxon>
        <taxon>Fodinibius</taxon>
    </lineage>
</organism>
<protein>
    <submittedName>
        <fullName evidence="6">Iron complex transport system ATP-binding protein</fullName>
    </submittedName>
</protein>
<keyword evidence="2" id="KW-0813">Transport</keyword>
<dbReference type="PANTHER" id="PTHR42734">
    <property type="entry name" value="METAL TRANSPORT SYSTEM ATP-BINDING PROTEIN TM_0124-RELATED"/>
    <property type="match status" value="1"/>
</dbReference>
<dbReference type="InterPro" id="IPR017871">
    <property type="entry name" value="ABC_transporter-like_CS"/>
</dbReference>
<dbReference type="GO" id="GO:0016887">
    <property type="term" value="F:ATP hydrolysis activity"/>
    <property type="evidence" value="ECO:0007669"/>
    <property type="project" value="InterPro"/>
</dbReference>
<dbReference type="InterPro" id="IPR027417">
    <property type="entry name" value="P-loop_NTPase"/>
</dbReference>
<dbReference type="GO" id="GO:0005524">
    <property type="term" value="F:ATP binding"/>
    <property type="evidence" value="ECO:0007669"/>
    <property type="project" value="UniProtKB-KW"/>
</dbReference>
<dbReference type="PANTHER" id="PTHR42734:SF17">
    <property type="entry name" value="METAL TRANSPORT SYSTEM ATP-BINDING PROTEIN TM_0124-RELATED"/>
    <property type="match status" value="1"/>
</dbReference>
<evidence type="ECO:0000256" key="2">
    <source>
        <dbReference type="ARBA" id="ARBA00022448"/>
    </source>
</evidence>
<dbReference type="SMART" id="SM00382">
    <property type="entry name" value="AAA"/>
    <property type="match status" value="1"/>
</dbReference>
<dbReference type="Proteomes" id="UP000317593">
    <property type="component" value="Unassembled WGS sequence"/>
</dbReference>
<dbReference type="OrthoDB" id="9806726at2"/>
<dbReference type="EMBL" id="FXTH01000009">
    <property type="protein sequence ID" value="SMO68458.1"/>
    <property type="molecule type" value="Genomic_DNA"/>
</dbReference>
<evidence type="ECO:0000256" key="4">
    <source>
        <dbReference type="ARBA" id="ARBA00022840"/>
    </source>
</evidence>
<dbReference type="InterPro" id="IPR003439">
    <property type="entry name" value="ABC_transporter-like_ATP-bd"/>
</dbReference>
<dbReference type="Pfam" id="PF00005">
    <property type="entry name" value="ABC_tran"/>
    <property type="match status" value="1"/>
</dbReference>
<gene>
    <name evidence="6" type="ORF">SAMN06265218_10958</name>
</gene>
<dbReference type="Gene3D" id="3.40.50.300">
    <property type="entry name" value="P-loop containing nucleotide triphosphate hydrolases"/>
    <property type="match status" value="1"/>
</dbReference>
<dbReference type="PROSITE" id="PS50893">
    <property type="entry name" value="ABC_TRANSPORTER_2"/>
    <property type="match status" value="1"/>
</dbReference>
<proteinExistence type="inferred from homology"/>
<dbReference type="AlphaFoldDB" id="A0A521D9V7"/>
<comment type="similarity">
    <text evidence="1">Belongs to the ABC transporter superfamily.</text>
</comment>
<sequence length="276" mass="31089">MTEPVDEDPILQFRDVTAYRNNTKVMDQFSMTIGRMDHTAIVGPNGSGKSTFIQLLTHQLHPVAPENNAPAPIQVFGRDHWDVTKLRKRIGIISTELEYGIMHNLSYGRLSGLDVAITGFFSSMQLFRHHDISDEMKQTALKKLDLMRASHLKDRMFNRMSAGEARRVLIARALVTSPEVLVLDEPTTALDLVARKTCLQLISDVARQGTTVIIVTHHLEEVLPEIQNVILLENGRAVFSGPKKEVLTSENLSSVYNHPLELFYRNGTPRIELDHS</sequence>
<feature type="domain" description="ABC transporter" evidence="5">
    <location>
        <begin position="11"/>
        <end position="259"/>
    </location>
</feature>
<dbReference type="InterPro" id="IPR050153">
    <property type="entry name" value="Metal_Ion_Import_ABC"/>
</dbReference>
<evidence type="ECO:0000256" key="1">
    <source>
        <dbReference type="ARBA" id="ARBA00005417"/>
    </source>
</evidence>